<dbReference type="OrthoDB" id="408631at2759"/>
<accession>A0A817Z3K5</accession>
<evidence type="ECO:0000313" key="8">
    <source>
        <dbReference type="EMBL" id="CAF3634284.1"/>
    </source>
</evidence>
<dbReference type="PROSITE" id="PS00122">
    <property type="entry name" value="CARBOXYLESTERASE_B_1"/>
    <property type="match status" value="1"/>
</dbReference>
<sequence length="768" mass="89269">MNDVYVRFLFYFFIFLLYNNEIYSLSPVILYPSFKRIANQLSHDSTLPKCTLSTCKQTQTQANYTNIKVSDEHLFKLSSYDKVNQRNPSYHGPYLVSSTGIYRGKRIKYQNRYLDQFLGIYYGEMPKSLRKPVKKIFNYLLQNATKFTPSCLQSLSMTRNLSYGSFLMTQDFNEDCLSLNIYRPDLRYGEKRKAIMLFSHGGSNQLGSGSLFDGSILAAEGDIIVITMNFRLNYHGFLSSGDDQLRGNYGLWDQLLAVEWIYENAHLFGGDPNRITLAGHSAGAGNVMLIPASRYSRGMIRRVISQSGTGLAPWSINRTPMKLLDRFAQDLCCNRSNGKDSIDCINTLLEHNVQDIYQLQISLTIADDNPYPVIDNDFINDTIENILQSDMFKNIDFLTGVTLNEGLYFAEYHVKHFYNELQHQTHPMNKSSFKKKCPSIPSTSTNTISPDTQLEERQTTKMKYVTEETMDSERQQTENELAANNDLYTYLEYFTTLNYIEQYIDANFQNGKCFIDEVKKKYELPAKGNSTHRLKLFIDLVSDLMFNFHMVHCLNSLAKVPNRNASSYAYVYSHRPTSRVQSAYRDQVKLLPQAIGHFAELDYVFGVPLANNYSRIHQNVNKKYYNYSADEENFSRHLIHYWSNFIKTGDPNKGSFSIDTFDIQWKPYTTDEHNYLYFHMNFVHLEYNYFDEMYNFWLGCFQIESRGSCQKIKIRQYFISFIFLSIFLLTLLIFFILWKYCQKKKAGRLFSHRSPAAALVPYSNSVST</sequence>
<dbReference type="Proteomes" id="UP000663833">
    <property type="component" value="Unassembled WGS sequence"/>
</dbReference>
<dbReference type="EMBL" id="CAJOBP010001516">
    <property type="protein sequence ID" value="CAF4290298.1"/>
    <property type="molecule type" value="Genomic_DNA"/>
</dbReference>
<comment type="similarity">
    <text evidence="1">Belongs to the type-B carboxylesterase/lipase family.</text>
</comment>
<evidence type="ECO:0000256" key="4">
    <source>
        <dbReference type="SAM" id="Phobius"/>
    </source>
</evidence>
<evidence type="ECO:0000313" key="11">
    <source>
        <dbReference type="EMBL" id="CAF4510203.1"/>
    </source>
</evidence>
<evidence type="ECO:0000313" key="6">
    <source>
        <dbReference type="EMBL" id="CAF3386615.1"/>
    </source>
</evidence>
<keyword evidence="13" id="KW-1185">Reference proteome</keyword>
<reference evidence="6" key="1">
    <citation type="submission" date="2021-02" db="EMBL/GenBank/DDBJ databases">
        <authorList>
            <person name="Nowell W R."/>
        </authorList>
    </citation>
    <scope>NUCLEOTIDE SEQUENCE</scope>
</reference>
<dbReference type="InterPro" id="IPR029058">
    <property type="entry name" value="AB_hydrolase_fold"/>
</dbReference>
<dbReference type="EMBL" id="CAJNYV010000830">
    <property type="protein sequence ID" value="CAF3386615.1"/>
    <property type="molecule type" value="Genomic_DNA"/>
</dbReference>
<dbReference type="EMBL" id="CAJOBO010000097">
    <property type="protein sequence ID" value="CAF4128007.1"/>
    <property type="molecule type" value="Genomic_DNA"/>
</dbReference>
<dbReference type="Proteomes" id="UP000663865">
    <property type="component" value="Unassembled WGS sequence"/>
</dbReference>
<dbReference type="Proteomes" id="UP000663838">
    <property type="component" value="Unassembled WGS sequence"/>
</dbReference>
<dbReference type="AlphaFoldDB" id="A0A817Z3K5"/>
<comment type="caution">
    <text evidence="6">The sequence shown here is derived from an EMBL/GenBank/DDBJ whole genome shotgun (WGS) entry which is preliminary data.</text>
</comment>
<dbReference type="Gene3D" id="3.40.50.1820">
    <property type="entry name" value="alpha/beta hydrolase"/>
    <property type="match status" value="1"/>
</dbReference>
<proteinExistence type="inferred from homology"/>
<dbReference type="InterPro" id="IPR051093">
    <property type="entry name" value="Neuroligin/BSAL"/>
</dbReference>
<keyword evidence="4" id="KW-0812">Transmembrane</keyword>
<keyword evidence="4" id="KW-1133">Transmembrane helix</keyword>
<keyword evidence="2" id="KW-0378">Hydrolase</keyword>
<dbReference type="EMBL" id="CAJNXB010005795">
    <property type="protein sequence ID" value="CAF3447501.1"/>
    <property type="molecule type" value="Genomic_DNA"/>
</dbReference>
<evidence type="ECO:0000256" key="2">
    <source>
        <dbReference type="ARBA" id="ARBA00022801"/>
    </source>
</evidence>
<gene>
    <name evidence="9" type="ORF">HFQ381_LOCUS2852</name>
    <name evidence="6" type="ORF">KIK155_LOCUS6804</name>
    <name evidence="8" type="ORF">LUA448_LOCUS32084</name>
    <name evidence="7" type="ORF">TIS948_LOCUS31676</name>
    <name evidence="11" type="ORF">TOA249_LOCUS4191</name>
    <name evidence="10" type="ORF">UJA718_LOCUS11971</name>
</gene>
<protein>
    <recommendedName>
        <fullName evidence="5">Carboxylesterase type B domain-containing protein</fullName>
    </recommendedName>
</protein>
<evidence type="ECO:0000313" key="13">
    <source>
        <dbReference type="Proteomes" id="UP000663873"/>
    </source>
</evidence>
<evidence type="ECO:0000313" key="10">
    <source>
        <dbReference type="EMBL" id="CAF4290298.1"/>
    </source>
</evidence>
<feature type="transmembrane region" description="Helical" evidence="4">
    <location>
        <begin position="717"/>
        <end position="738"/>
    </location>
</feature>
<dbReference type="Proteomes" id="UP000663851">
    <property type="component" value="Unassembled WGS sequence"/>
</dbReference>
<dbReference type="EMBL" id="CAJOBS010000157">
    <property type="protein sequence ID" value="CAF4510203.1"/>
    <property type="molecule type" value="Genomic_DNA"/>
</dbReference>
<evidence type="ECO:0000313" key="9">
    <source>
        <dbReference type="EMBL" id="CAF4128007.1"/>
    </source>
</evidence>
<keyword evidence="4" id="KW-0472">Membrane</keyword>
<dbReference type="GO" id="GO:0016787">
    <property type="term" value="F:hydrolase activity"/>
    <property type="evidence" value="ECO:0007669"/>
    <property type="project" value="UniProtKB-KW"/>
</dbReference>
<name>A0A817Z3K5_9BILA</name>
<dbReference type="PANTHER" id="PTHR43903">
    <property type="entry name" value="NEUROLIGIN"/>
    <property type="match status" value="1"/>
</dbReference>
<dbReference type="Pfam" id="PF00135">
    <property type="entry name" value="COesterase"/>
    <property type="match status" value="1"/>
</dbReference>
<dbReference type="InterPro" id="IPR019826">
    <property type="entry name" value="Carboxylesterase_B_AS"/>
</dbReference>
<dbReference type="Proteomes" id="UP000663873">
    <property type="component" value="Unassembled WGS sequence"/>
</dbReference>
<evidence type="ECO:0000256" key="3">
    <source>
        <dbReference type="SAM" id="MobiDB-lite"/>
    </source>
</evidence>
<evidence type="ECO:0000259" key="5">
    <source>
        <dbReference type="Pfam" id="PF00135"/>
    </source>
</evidence>
<feature type="domain" description="Carboxylesterase type B" evidence="5">
    <location>
        <begin position="98"/>
        <end position="467"/>
    </location>
</feature>
<feature type="compositionally biased region" description="Low complexity" evidence="3">
    <location>
        <begin position="438"/>
        <end position="452"/>
    </location>
</feature>
<feature type="region of interest" description="Disordered" evidence="3">
    <location>
        <begin position="429"/>
        <end position="457"/>
    </location>
</feature>
<evidence type="ECO:0000256" key="1">
    <source>
        <dbReference type="ARBA" id="ARBA00005964"/>
    </source>
</evidence>
<evidence type="ECO:0000313" key="7">
    <source>
        <dbReference type="EMBL" id="CAF3447501.1"/>
    </source>
</evidence>
<organism evidence="6 12">
    <name type="scientific">Rotaria socialis</name>
    <dbReference type="NCBI Taxonomy" id="392032"/>
    <lineage>
        <taxon>Eukaryota</taxon>
        <taxon>Metazoa</taxon>
        <taxon>Spiralia</taxon>
        <taxon>Gnathifera</taxon>
        <taxon>Rotifera</taxon>
        <taxon>Eurotatoria</taxon>
        <taxon>Bdelloidea</taxon>
        <taxon>Philodinida</taxon>
        <taxon>Philodinidae</taxon>
        <taxon>Rotaria</taxon>
    </lineage>
</organism>
<evidence type="ECO:0000313" key="12">
    <source>
        <dbReference type="Proteomes" id="UP000663865"/>
    </source>
</evidence>
<dbReference type="EMBL" id="CAJNYD010004811">
    <property type="protein sequence ID" value="CAF3634284.1"/>
    <property type="molecule type" value="Genomic_DNA"/>
</dbReference>
<dbReference type="Proteomes" id="UP000663825">
    <property type="component" value="Unassembled WGS sequence"/>
</dbReference>
<dbReference type="InterPro" id="IPR002018">
    <property type="entry name" value="CarbesteraseB"/>
</dbReference>
<dbReference type="SUPFAM" id="SSF53474">
    <property type="entry name" value="alpha/beta-Hydrolases"/>
    <property type="match status" value="1"/>
</dbReference>